<dbReference type="Proteomes" id="UP001549145">
    <property type="component" value="Unassembled WGS sequence"/>
</dbReference>
<protein>
    <submittedName>
        <fullName evidence="1">Uncharacterized protein</fullName>
    </submittedName>
</protein>
<gene>
    <name evidence="1" type="ORF">ABID43_001862</name>
</gene>
<evidence type="ECO:0000313" key="2">
    <source>
        <dbReference type="Proteomes" id="UP001549145"/>
    </source>
</evidence>
<organism evidence="1 2">
    <name type="scientific">Methylobacterium goesingense</name>
    <dbReference type="NCBI Taxonomy" id="243690"/>
    <lineage>
        <taxon>Bacteria</taxon>
        <taxon>Pseudomonadati</taxon>
        <taxon>Pseudomonadota</taxon>
        <taxon>Alphaproteobacteria</taxon>
        <taxon>Hyphomicrobiales</taxon>
        <taxon>Methylobacteriaceae</taxon>
        <taxon>Methylobacterium</taxon>
    </lineage>
</organism>
<keyword evidence="2" id="KW-1185">Reference proteome</keyword>
<accession>A0ABV2L6C4</accession>
<comment type="caution">
    <text evidence="1">The sequence shown here is derived from an EMBL/GenBank/DDBJ whole genome shotgun (WGS) entry which is preliminary data.</text>
</comment>
<proteinExistence type="predicted"/>
<sequence length="36" mass="3739">MVDLNVRGCAAGPAGSGFDRHLIEAHFAQPDQTLGS</sequence>
<evidence type="ECO:0000313" key="1">
    <source>
        <dbReference type="EMBL" id="MET3692326.1"/>
    </source>
</evidence>
<dbReference type="EMBL" id="JBEPMM010000004">
    <property type="protein sequence ID" value="MET3692326.1"/>
    <property type="molecule type" value="Genomic_DNA"/>
</dbReference>
<reference evidence="1 2" key="1">
    <citation type="submission" date="2024-06" db="EMBL/GenBank/DDBJ databases">
        <title>Genomic Encyclopedia of Type Strains, Phase IV (KMG-IV): sequencing the most valuable type-strain genomes for metagenomic binning, comparative biology and taxonomic classification.</title>
        <authorList>
            <person name="Goeker M."/>
        </authorList>
    </citation>
    <scope>NUCLEOTIDE SEQUENCE [LARGE SCALE GENOMIC DNA]</scope>
    <source>
        <strain evidence="1 2">DSM 21331</strain>
    </source>
</reference>
<name>A0ABV2L6C4_9HYPH</name>